<dbReference type="InterPro" id="IPR011033">
    <property type="entry name" value="PRC_barrel-like_sf"/>
</dbReference>
<dbReference type="Proteomes" id="UP000287502">
    <property type="component" value="Chromosome"/>
</dbReference>
<evidence type="ECO:0000256" key="1">
    <source>
        <dbReference type="ARBA" id="ARBA00022490"/>
    </source>
</evidence>
<sequence>MNFIRVGFITGSHGLDGTVKIAPNTDNPQIYADMEYLMTAKSGTVKGSYEITSVHEHGSAILMQLKGVDTKEKAQALKGLEVVIPENVLPEEGEGDIYWHKIDNAEVVDENGIYIGRLTDYLETGSNDVFVITEGGKSWMISNNEHHVLKIDTANRRITVDRAGLVSEDI</sequence>
<dbReference type="GO" id="GO:0005840">
    <property type="term" value="C:ribosome"/>
    <property type="evidence" value="ECO:0007669"/>
    <property type="project" value="InterPro"/>
</dbReference>
<name>A0A410K1E0_9BACT</name>
<evidence type="ECO:0000313" key="8">
    <source>
        <dbReference type="EMBL" id="QAR34125.1"/>
    </source>
</evidence>
<evidence type="ECO:0000256" key="4">
    <source>
        <dbReference type="ARBA" id="ARBA00023186"/>
    </source>
</evidence>
<dbReference type="PANTHER" id="PTHR33692:SF1">
    <property type="entry name" value="RIBOSOME MATURATION FACTOR RIMM"/>
    <property type="match status" value="1"/>
</dbReference>
<dbReference type="PANTHER" id="PTHR33692">
    <property type="entry name" value="RIBOSOME MATURATION FACTOR RIMM"/>
    <property type="match status" value="1"/>
</dbReference>
<evidence type="ECO:0000256" key="3">
    <source>
        <dbReference type="ARBA" id="ARBA00022552"/>
    </source>
</evidence>
<dbReference type="AlphaFoldDB" id="A0A410K1E0"/>
<dbReference type="InterPro" id="IPR002676">
    <property type="entry name" value="RimM_N"/>
</dbReference>
<comment type="subcellular location">
    <subcellularLocation>
        <location evidence="5">Cytoplasm</location>
    </subcellularLocation>
</comment>
<comment type="domain">
    <text evidence="5">The PRC barrel domain binds ribosomal protein uS19.</text>
</comment>
<comment type="function">
    <text evidence="5">An accessory protein needed during the final step in the assembly of 30S ribosomal subunit, possibly for assembly of the head region. Essential for efficient processing of 16S rRNA. May be needed both before and after RbfA during the maturation of 16S rRNA. It has affinity for free ribosomal 30S subunits but not for 70S ribosomes.</text>
</comment>
<dbReference type="Pfam" id="PF24986">
    <property type="entry name" value="PRC_RimM"/>
    <property type="match status" value="1"/>
</dbReference>
<evidence type="ECO:0000256" key="5">
    <source>
        <dbReference type="HAMAP-Rule" id="MF_00014"/>
    </source>
</evidence>
<protein>
    <recommendedName>
        <fullName evidence="5">Ribosome maturation factor RimM</fullName>
    </recommendedName>
</protein>
<dbReference type="GO" id="GO:0043022">
    <property type="term" value="F:ribosome binding"/>
    <property type="evidence" value="ECO:0007669"/>
    <property type="project" value="InterPro"/>
</dbReference>
<keyword evidence="4 5" id="KW-0143">Chaperone</keyword>
<dbReference type="InterPro" id="IPR011961">
    <property type="entry name" value="RimM"/>
</dbReference>
<dbReference type="OrthoDB" id="9788191at2"/>
<dbReference type="GO" id="GO:0005737">
    <property type="term" value="C:cytoplasm"/>
    <property type="evidence" value="ECO:0007669"/>
    <property type="project" value="UniProtKB-SubCell"/>
</dbReference>
<dbReference type="RefSeq" id="WP_128467430.1">
    <property type="nucleotide sequence ID" value="NZ_CP035108.1"/>
</dbReference>
<feature type="domain" description="RimM N-terminal" evidence="6">
    <location>
        <begin position="6"/>
        <end position="86"/>
    </location>
</feature>
<dbReference type="InterPro" id="IPR036976">
    <property type="entry name" value="RimM_N_sf"/>
</dbReference>
<dbReference type="HAMAP" id="MF_00014">
    <property type="entry name" value="Ribosome_mat_RimM"/>
    <property type="match status" value="1"/>
</dbReference>
<dbReference type="InterPro" id="IPR056792">
    <property type="entry name" value="PRC_RimM"/>
</dbReference>
<keyword evidence="1 5" id="KW-0963">Cytoplasm</keyword>
<evidence type="ECO:0000256" key="2">
    <source>
        <dbReference type="ARBA" id="ARBA00022517"/>
    </source>
</evidence>
<organism evidence="8 9">
    <name type="scientific">Geovibrio thiophilus</name>
    <dbReference type="NCBI Taxonomy" id="139438"/>
    <lineage>
        <taxon>Bacteria</taxon>
        <taxon>Pseudomonadati</taxon>
        <taxon>Deferribacterota</taxon>
        <taxon>Deferribacteres</taxon>
        <taxon>Deferribacterales</taxon>
        <taxon>Geovibrionaceae</taxon>
        <taxon>Geovibrio</taxon>
    </lineage>
</organism>
<dbReference type="NCBIfam" id="TIGR02273">
    <property type="entry name" value="16S_RimM"/>
    <property type="match status" value="1"/>
</dbReference>
<keyword evidence="3 5" id="KW-0698">rRNA processing</keyword>
<evidence type="ECO:0000259" key="7">
    <source>
        <dbReference type="Pfam" id="PF24986"/>
    </source>
</evidence>
<gene>
    <name evidence="5 8" type="primary">rimM</name>
    <name evidence="8" type="ORF">EP073_12135</name>
</gene>
<dbReference type="Pfam" id="PF01782">
    <property type="entry name" value="RimM"/>
    <property type="match status" value="1"/>
</dbReference>
<dbReference type="SUPFAM" id="SSF50447">
    <property type="entry name" value="Translation proteins"/>
    <property type="match status" value="1"/>
</dbReference>
<dbReference type="GO" id="GO:0042274">
    <property type="term" value="P:ribosomal small subunit biogenesis"/>
    <property type="evidence" value="ECO:0007669"/>
    <property type="project" value="UniProtKB-UniRule"/>
</dbReference>
<keyword evidence="9" id="KW-1185">Reference proteome</keyword>
<evidence type="ECO:0000259" key="6">
    <source>
        <dbReference type="Pfam" id="PF01782"/>
    </source>
</evidence>
<dbReference type="EMBL" id="CP035108">
    <property type="protein sequence ID" value="QAR34125.1"/>
    <property type="molecule type" value="Genomic_DNA"/>
</dbReference>
<dbReference type="GO" id="GO:0006364">
    <property type="term" value="P:rRNA processing"/>
    <property type="evidence" value="ECO:0007669"/>
    <property type="project" value="UniProtKB-UniRule"/>
</dbReference>
<dbReference type="InterPro" id="IPR009000">
    <property type="entry name" value="Transl_B-barrel_sf"/>
</dbReference>
<feature type="domain" description="Ribosome maturation factor RimM PRC barrel" evidence="7">
    <location>
        <begin position="99"/>
        <end position="161"/>
    </location>
</feature>
<dbReference type="SUPFAM" id="SSF50346">
    <property type="entry name" value="PRC-barrel domain"/>
    <property type="match status" value="1"/>
</dbReference>
<dbReference type="Gene3D" id="2.30.30.240">
    <property type="entry name" value="PRC-barrel domain"/>
    <property type="match status" value="1"/>
</dbReference>
<evidence type="ECO:0000313" key="9">
    <source>
        <dbReference type="Proteomes" id="UP000287502"/>
    </source>
</evidence>
<comment type="similarity">
    <text evidence="5">Belongs to the RimM family.</text>
</comment>
<dbReference type="Gene3D" id="2.40.30.60">
    <property type="entry name" value="RimM"/>
    <property type="match status" value="1"/>
</dbReference>
<accession>A0A410K1E0</accession>
<reference evidence="8 9" key="1">
    <citation type="submission" date="2019-01" db="EMBL/GenBank/DDBJ databases">
        <title>Geovibrio thiophilus DSM 11263, complete genome.</title>
        <authorList>
            <person name="Spring S."/>
            <person name="Bunk B."/>
            <person name="Sproer C."/>
        </authorList>
    </citation>
    <scope>NUCLEOTIDE SEQUENCE [LARGE SCALE GENOMIC DNA]</scope>
    <source>
        <strain evidence="8 9">DSM 11263</strain>
    </source>
</reference>
<proteinExistence type="inferred from homology"/>
<comment type="subunit">
    <text evidence="5">Binds ribosomal protein uS19.</text>
</comment>
<keyword evidence="2 5" id="KW-0690">Ribosome biogenesis</keyword>
<dbReference type="KEGG" id="gtl:EP073_12135"/>